<dbReference type="AlphaFoldDB" id="A0A1H5T2X3"/>
<evidence type="ECO:0000313" key="3">
    <source>
        <dbReference type="Proteomes" id="UP000242850"/>
    </source>
</evidence>
<dbReference type="EMBL" id="FNUK01000004">
    <property type="protein sequence ID" value="SEF57129.1"/>
    <property type="molecule type" value="Genomic_DNA"/>
</dbReference>
<protein>
    <submittedName>
        <fullName evidence="2">HD domain-containing protein</fullName>
    </submittedName>
</protein>
<dbReference type="CDD" id="cd00077">
    <property type="entry name" value="HDc"/>
    <property type="match status" value="1"/>
</dbReference>
<dbReference type="OrthoDB" id="9802385at2"/>
<keyword evidence="3" id="KW-1185">Reference proteome</keyword>
<dbReference type="InterPro" id="IPR052194">
    <property type="entry name" value="MESH1"/>
</dbReference>
<evidence type="ECO:0000259" key="1">
    <source>
        <dbReference type="SMART" id="SM00471"/>
    </source>
</evidence>
<sequence>MNFLALKIAWDVHKEQLRKGSRDPYIIHPIEVAVILYENGADEDILNAALLHDTIEDTKGDKKELINIIKQNFNKRTLDLILAVSEPLKISGSLSQEEEIKTWKYRKEHTIEFVKNSSRDVKMLICADKLSNIRSTYKEYKKVGKKVWENFNAGYREQKWYYLSLVEALSELQGFKMYDEFKCLVNEIFND</sequence>
<name>A0A1H5T2X3_9CLOT</name>
<dbReference type="SMART" id="SM00471">
    <property type="entry name" value="HDc"/>
    <property type="match status" value="1"/>
</dbReference>
<gene>
    <name evidence="2" type="ORF">SAMN05660865_00545</name>
</gene>
<dbReference type="GO" id="GO:0008893">
    <property type="term" value="F:guanosine-3',5'-bis(diphosphate) 3'-diphosphatase activity"/>
    <property type="evidence" value="ECO:0007669"/>
    <property type="project" value="TreeGrafter"/>
</dbReference>
<evidence type="ECO:0000313" key="2">
    <source>
        <dbReference type="EMBL" id="SEF57129.1"/>
    </source>
</evidence>
<dbReference type="InterPro" id="IPR003607">
    <property type="entry name" value="HD/PDEase_dom"/>
</dbReference>
<dbReference type="Gene3D" id="1.10.3210.10">
    <property type="entry name" value="Hypothetical protein af1432"/>
    <property type="match status" value="1"/>
</dbReference>
<reference evidence="3" key="1">
    <citation type="submission" date="2016-10" db="EMBL/GenBank/DDBJ databases">
        <authorList>
            <person name="Varghese N."/>
            <person name="Submissions S."/>
        </authorList>
    </citation>
    <scope>NUCLEOTIDE SEQUENCE [LARGE SCALE GENOMIC DNA]</scope>
    <source>
        <strain evidence="3">DSM 5463</strain>
    </source>
</reference>
<dbReference type="Pfam" id="PF13328">
    <property type="entry name" value="HD_4"/>
    <property type="match status" value="1"/>
</dbReference>
<feature type="domain" description="HD/PDEase" evidence="1">
    <location>
        <begin position="21"/>
        <end position="142"/>
    </location>
</feature>
<dbReference type="PANTHER" id="PTHR46246">
    <property type="entry name" value="GUANOSINE-3',5'-BIS(DIPHOSPHATE) 3'-PYROPHOSPHOHYDROLASE MESH1"/>
    <property type="match status" value="1"/>
</dbReference>
<organism evidence="2 3">
    <name type="scientific">Caloramator fervidus</name>
    <dbReference type="NCBI Taxonomy" id="29344"/>
    <lineage>
        <taxon>Bacteria</taxon>
        <taxon>Bacillati</taxon>
        <taxon>Bacillota</taxon>
        <taxon>Clostridia</taxon>
        <taxon>Eubacteriales</taxon>
        <taxon>Clostridiaceae</taxon>
        <taxon>Caloramator</taxon>
    </lineage>
</organism>
<proteinExistence type="predicted"/>
<accession>A0A1H5T2X3</accession>
<dbReference type="PANTHER" id="PTHR46246:SF1">
    <property type="entry name" value="GUANOSINE-3',5'-BIS(DIPHOSPHATE) 3'-PYROPHOSPHOHYDROLASE MESH1"/>
    <property type="match status" value="1"/>
</dbReference>
<dbReference type="Proteomes" id="UP000242850">
    <property type="component" value="Unassembled WGS sequence"/>
</dbReference>
<dbReference type="SUPFAM" id="SSF109604">
    <property type="entry name" value="HD-domain/PDEase-like"/>
    <property type="match status" value="1"/>
</dbReference>
<dbReference type="RefSeq" id="WP_159945778.1">
    <property type="nucleotide sequence ID" value="NZ_FNUK01000004.1"/>
</dbReference>